<dbReference type="Gene3D" id="1.10.10.60">
    <property type="entry name" value="Homeodomain-like"/>
    <property type="match status" value="2"/>
</dbReference>
<dbReference type="PANTHER" id="PTHR47893">
    <property type="entry name" value="REGULATORY PROTEIN PCHR"/>
    <property type="match status" value="1"/>
</dbReference>
<evidence type="ECO:0000259" key="3">
    <source>
        <dbReference type="PROSITE" id="PS01124"/>
    </source>
</evidence>
<dbReference type="PANTHER" id="PTHR47893:SF1">
    <property type="entry name" value="REGULATORY PROTEIN PCHR"/>
    <property type="match status" value="1"/>
</dbReference>
<dbReference type="Proteomes" id="UP000682802">
    <property type="component" value="Chromosome 1"/>
</dbReference>
<reference evidence="4 5" key="1">
    <citation type="submission" date="2021-05" db="EMBL/GenBank/DDBJ databases">
        <title>Comparative genomic studies on the polysaccharide-degrading batcterial strains of the Flammeovirga genus.</title>
        <authorList>
            <person name="Zewei F."/>
            <person name="Zheng Z."/>
            <person name="Yu L."/>
            <person name="Ruyue G."/>
            <person name="Yanhong M."/>
            <person name="Yuanyuan C."/>
            <person name="Jingyan G."/>
            <person name="Wenjun H."/>
        </authorList>
    </citation>
    <scope>NUCLEOTIDE SEQUENCE [LARGE SCALE GENOMIC DNA]</scope>
    <source>
        <strain evidence="4 5">YS10</strain>
    </source>
</reference>
<dbReference type="RefSeq" id="WP_144072275.1">
    <property type="nucleotide sequence ID" value="NZ_CP076128.1"/>
</dbReference>
<proteinExistence type="predicted"/>
<dbReference type="SUPFAM" id="SSF46689">
    <property type="entry name" value="Homeodomain-like"/>
    <property type="match status" value="2"/>
</dbReference>
<dbReference type="SMART" id="SM00342">
    <property type="entry name" value="HTH_ARAC"/>
    <property type="match status" value="1"/>
</dbReference>
<dbReference type="InterPro" id="IPR053142">
    <property type="entry name" value="PchR_regulatory_protein"/>
</dbReference>
<feature type="domain" description="HTH araC/xylS-type" evidence="3">
    <location>
        <begin position="222"/>
        <end position="320"/>
    </location>
</feature>
<evidence type="ECO:0000313" key="5">
    <source>
        <dbReference type="Proteomes" id="UP000682802"/>
    </source>
</evidence>
<dbReference type="InterPro" id="IPR018060">
    <property type="entry name" value="HTH_AraC"/>
</dbReference>
<keyword evidence="1" id="KW-0805">Transcription regulation</keyword>
<dbReference type="EMBL" id="CP076128">
    <property type="protein sequence ID" value="QWG08354.1"/>
    <property type="molecule type" value="Genomic_DNA"/>
</dbReference>
<evidence type="ECO:0000256" key="1">
    <source>
        <dbReference type="ARBA" id="ARBA00023015"/>
    </source>
</evidence>
<sequence length="320" mass="37771">MREIRIKSASFKKVFPELVEQYNGILERDKIIINTNGEEITAKGYQINSNLEVTSFEGRLNQPLKLIREKQEKDTFVIVYFLTPFKLTDDIEDASFRIREKKYWSNLKRDEVFYFDAHANVSFLTIKYDRAFIEKYNINNKPFISQMLSGKDPFIIYENISSSTLKLIQEIKECDFDNEIELLKLDYLTFRLLYNFANKVAYRFKVQALPRSLPEIDVEKIFMVKEYIEKNFEEKITAEDLAEVAQFSYSKLRKLFKEIIGESILQYTNDYKLQRAHQWLEAGSHNVSDCTYSLGFTSVTHFGKLFKEKYGCLPSTLSKF</sequence>
<accession>A0ABX8GY94</accession>
<dbReference type="InterPro" id="IPR009057">
    <property type="entry name" value="Homeodomain-like_sf"/>
</dbReference>
<evidence type="ECO:0000313" key="4">
    <source>
        <dbReference type="EMBL" id="QWG08354.1"/>
    </source>
</evidence>
<protein>
    <submittedName>
        <fullName evidence="4">Helix-turn-helix transcriptional regulator</fullName>
    </submittedName>
</protein>
<keyword evidence="2" id="KW-0804">Transcription</keyword>
<dbReference type="PROSITE" id="PS01124">
    <property type="entry name" value="HTH_ARAC_FAMILY_2"/>
    <property type="match status" value="1"/>
</dbReference>
<evidence type="ECO:0000256" key="2">
    <source>
        <dbReference type="ARBA" id="ARBA00023163"/>
    </source>
</evidence>
<name>A0ABX8GY94_9BACT</name>
<gene>
    <name evidence="4" type="ORF">KM029_05310</name>
</gene>
<organism evidence="4 5">
    <name type="scientific">Flammeovirga kamogawensis</name>
    <dbReference type="NCBI Taxonomy" id="373891"/>
    <lineage>
        <taxon>Bacteria</taxon>
        <taxon>Pseudomonadati</taxon>
        <taxon>Bacteroidota</taxon>
        <taxon>Cytophagia</taxon>
        <taxon>Cytophagales</taxon>
        <taxon>Flammeovirgaceae</taxon>
        <taxon>Flammeovirga</taxon>
    </lineage>
</organism>
<keyword evidence="5" id="KW-1185">Reference proteome</keyword>
<dbReference type="Pfam" id="PF12833">
    <property type="entry name" value="HTH_18"/>
    <property type="match status" value="1"/>
</dbReference>